<dbReference type="PANTHER" id="PTHR14187">
    <property type="entry name" value="ALPHA KINASE/ELONGATION FACTOR 2 KINASE"/>
    <property type="match status" value="1"/>
</dbReference>
<dbReference type="CDD" id="cd10170">
    <property type="entry name" value="ASKHA_NBD_HSP70"/>
    <property type="match status" value="1"/>
</dbReference>
<evidence type="ECO:0000256" key="1">
    <source>
        <dbReference type="SAM" id="MobiDB-lite"/>
    </source>
</evidence>
<organism evidence="2 3">
    <name type="scientific">Ascobolus immersus RN42</name>
    <dbReference type="NCBI Taxonomy" id="1160509"/>
    <lineage>
        <taxon>Eukaryota</taxon>
        <taxon>Fungi</taxon>
        <taxon>Dikarya</taxon>
        <taxon>Ascomycota</taxon>
        <taxon>Pezizomycotina</taxon>
        <taxon>Pezizomycetes</taxon>
        <taxon>Pezizales</taxon>
        <taxon>Ascobolaceae</taxon>
        <taxon>Ascobolus</taxon>
    </lineage>
</organism>
<sequence length="682" mass="77254">MEDHHHESTGIPIPDQGTERLQLAIAIDFGTSYSGIAYIDSKRTYREAPEVLTSWKGKPDMVLSKVPTIIAYPKDDKAGLPILWGYEALGRSEDDPRSEDIPRFKLDDYIRYSNFKLRLPCHGSDSDGAEPDPDWHNYEDVDPERSAGGRSAEEVTRDYLNLLFEHFEESIVDLEPDYSSIGCDYHILLTVPATFTKRTLRVFESILRRTIMANRTNSDMTIHLQAGSYREPEAASMYTFFELSNTSRMAEGKLNINDCFVICDAGGGTVDVCSYKTNGDIDISNSQYPFTLTPVTEPEAKFGGSAMIDFGFKSFVLMRYGHLAVQEMTELEMNTFLQEFISRKEAFVDSQYTETDYQNIPLPRTLRILFPNERGFLKISRSKMREFFARSVRCTTELLLSQFYSMCDIPQNHIKPSQIKYVYSVGGLGSSEYFRRAVQHCIETADFGRFSHVRVSSPHAPQRAVVSGAARIMHQNMIPTIPSGLPVFQSHLINASYGVLVQTFEGDGKTLIKNQISWFIKKGRYQGDNGPFLKVEKPLARMLSKRMAVNDTVFYCKADPGILPTCLSELEHLPRHMVIEVCTIESDFTKVSKSDFKATTSEGATSRLSEIFRKLKKVTRSISASQVPTQYSLVMTVNGLRAELFSEFKGQRISKVQELNWQLWNWHDPDSIPGGELPTVES</sequence>
<dbReference type="AlphaFoldDB" id="A0A3N4HQT3"/>
<evidence type="ECO:0000313" key="3">
    <source>
        <dbReference type="Proteomes" id="UP000275078"/>
    </source>
</evidence>
<feature type="region of interest" description="Disordered" evidence="1">
    <location>
        <begin position="123"/>
        <end position="151"/>
    </location>
</feature>
<dbReference type="InterPro" id="IPR043129">
    <property type="entry name" value="ATPase_NBD"/>
</dbReference>
<evidence type="ECO:0008006" key="4">
    <source>
        <dbReference type="Google" id="ProtNLM"/>
    </source>
</evidence>
<reference evidence="2 3" key="1">
    <citation type="journal article" date="2018" name="Nat. Ecol. Evol.">
        <title>Pezizomycetes genomes reveal the molecular basis of ectomycorrhizal truffle lifestyle.</title>
        <authorList>
            <person name="Murat C."/>
            <person name="Payen T."/>
            <person name="Noel B."/>
            <person name="Kuo A."/>
            <person name="Morin E."/>
            <person name="Chen J."/>
            <person name="Kohler A."/>
            <person name="Krizsan K."/>
            <person name="Balestrini R."/>
            <person name="Da Silva C."/>
            <person name="Montanini B."/>
            <person name="Hainaut M."/>
            <person name="Levati E."/>
            <person name="Barry K.W."/>
            <person name="Belfiori B."/>
            <person name="Cichocki N."/>
            <person name="Clum A."/>
            <person name="Dockter R.B."/>
            <person name="Fauchery L."/>
            <person name="Guy J."/>
            <person name="Iotti M."/>
            <person name="Le Tacon F."/>
            <person name="Lindquist E.A."/>
            <person name="Lipzen A."/>
            <person name="Malagnac F."/>
            <person name="Mello A."/>
            <person name="Molinier V."/>
            <person name="Miyauchi S."/>
            <person name="Poulain J."/>
            <person name="Riccioni C."/>
            <person name="Rubini A."/>
            <person name="Sitrit Y."/>
            <person name="Splivallo R."/>
            <person name="Traeger S."/>
            <person name="Wang M."/>
            <person name="Zifcakova L."/>
            <person name="Wipf D."/>
            <person name="Zambonelli A."/>
            <person name="Paolocci F."/>
            <person name="Nowrousian M."/>
            <person name="Ottonello S."/>
            <person name="Baldrian P."/>
            <person name="Spatafora J.W."/>
            <person name="Henrissat B."/>
            <person name="Nagy L.G."/>
            <person name="Aury J.M."/>
            <person name="Wincker P."/>
            <person name="Grigoriev I.V."/>
            <person name="Bonfante P."/>
            <person name="Martin F.M."/>
        </authorList>
    </citation>
    <scope>NUCLEOTIDE SEQUENCE [LARGE SCALE GENOMIC DNA]</scope>
    <source>
        <strain evidence="2 3">RN42</strain>
    </source>
</reference>
<protein>
    <recommendedName>
        <fullName evidence="4">Actin-like ATPase domain-containing protein</fullName>
    </recommendedName>
</protein>
<dbReference type="SUPFAM" id="SSF53067">
    <property type="entry name" value="Actin-like ATPase domain"/>
    <property type="match status" value="2"/>
</dbReference>
<dbReference type="EMBL" id="ML119885">
    <property type="protein sequence ID" value="RPA72014.1"/>
    <property type="molecule type" value="Genomic_DNA"/>
</dbReference>
<proteinExistence type="predicted"/>
<feature type="compositionally biased region" description="Basic and acidic residues" evidence="1">
    <location>
        <begin position="133"/>
        <end position="151"/>
    </location>
</feature>
<dbReference type="Gene3D" id="3.30.420.40">
    <property type="match status" value="1"/>
</dbReference>
<keyword evidence="3" id="KW-1185">Reference proteome</keyword>
<evidence type="ECO:0000313" key="2">
    <source>
        <dbReference type="EMBL" id="RPA72014.1"/>
    </source>
</evidence>
<gene>
    <name evidence="2" type="ORF">BJ508DRAFT_367491</name>
</gene>
<dbReference type="STRING" id="1160509.A0A3N4HQT3"/>
<dbReference type="PANTHER" id="PTHR14187:SF5">
    <property type="entry name" value="HEAT SHOCK 70 KDA PROTEIN 12A"/>
    <property type="match status" value="1"/>
</dbReference>
<dbReference type="OrthoDB" id="2394218at2759"/>
<name>A0A3N4HQT3_ASCIM</name>
<dbReference type="Proteomes" id="UP000275078">
    <property type="component" value="Unassembled WGS sequence"/>
</dbReference>
<accession>A0A3N4HQT3</accession>